<name>A0AAW0DY78_9AGAR</name>
<organism evidence="4 5">
    <name type="scientific">Favolaschia claudopus</name>
    <dbReference type="NCBI Taxonomy" id="2862362"/>
    <lineage>
        <taxon>Eukaryota</taxon>
        <taxon>Fungi</taxon>
        <taxon>Dikarya</taxon>
        <taxon>Basidiomycota</taxon>
        <taxon>Agaricomycotina</taxon>
        <taxon>Agaricomycetes</taxon>
        <taxon>Agaricomycetidae</taxon>
        <taxon>Agaricales</taxon>
        <taxon>Marasmiineae</taxon>
        <taxon>Mycenaceae</taxon>
        <taxon>Favolaschia</taxon>
    </lineage>
</organism>
<keyword evidence="1" id="KW-0863">Zinc-finger</keyword>
<dbReference type="PANTHER" id="PTHR34305:SF1">
    <property type="entry name" value="SWIM-TYPE DOMAIN-CONTAINING PROTEIN"/>
    <property type="match status" value="1"/>
</dbReference>
<reference evidence="4 5" key="1">
    <citation type="journal article" date="2024" name="J Genomics">
        <title>Draft genome sequencing and assembly of Favolaschia claudopus CIRM-BRFM 2984 isolated from oak limbs.</title>
        <authorList>
            <person name="Navarro D."/>
            <person name="Drula E."/>
            <person name="Chaduli D."/>
            <person name="Cazenave R."/>
            <person name="Ahrendt S."/>
            <person name="Wang J."/>
            <person name="Lipzen A."/>
            <person name="Daum C."/>
            <person name="Barry K."/>
            <person name="Grigoriev I.V."/>
            <person name="Favel A."/>
            <person name="Rosso M.N."/>
            <person name="Martin F."/>
        </authorList>
    </citation>
    <scope>NUCLEOTIDE SEQUENCE [LARGE SCALE GENOMIC DNA]</scope>
    <source>
        <strain evidence="4 5">CIRM-BRFM 2984</strain>
    </source>
</reference>
<dbReference type="AlphaFoldDB" id="A0AAW0DY78"/>
<dbReference type="EMBL" id="JAWWNJ010000005">
    <property type="protein sequence ID" value="KAK7055927.1"/>
    <property type="molecule type" value="Genomic_DNA"/>
</dbReference>
<evidence type="ECO:0000313" key="4">
    <source>
        <dbReference type="EMBL" id="KAK7055927.1"/>
    </source>
</evidence>
<protein>
    <recommendedName>
        <fullName evidence="3">SWIM-type domain-containing protein</fullName>
    </recommendedName>
</protein>
<feature type="compositionally biased region" description="Acidic residues" evidence="2">
    <location>
        <begin position="439"/>
        <end position="451"/>
    </location>
</feature>
<gene>
    <name evidence="4" type="ORF">R3P38DRAFT_3304967</name>
</gene>
<comment type="caution">
    <text evidence="4">The sequence shown here is derived from an EMBL/GenBank/DDBJ whole genome shotgun (WGS) entry which is preliminary data.</text>
</comment>
<feature type="compositionally biased region" description="Polar residues" evidence="2">
    <location>
        <begin position="13"/>
        <end position="22"/>
    </location>
</feature>
<dbReference type="GO" id="GO:0008270">
    <property type="term" value="F:zinc ion binding"/>
    <property type="evidence" value="ECO:0007669"/>
    <property type="project" value="UniProtKB-KW"/>
</dbReference>
<evidence type="ECO:0000313" key="5">
    <source>
        <dbReference type="Proteomes" id="UP001362999"/>
    </source>
</evidence>
<dbReference type="PANTHER" id="PTHR34305">
    <property type="entry name" value="EXPRESSED PROTEIN"/>
    <property type="match status" value="1"/>
</dbReference>
<dbReference type="Proteomes" id="UP001362999">
    <property type="component" value="Unassembled WGS sequence"/>
</dbReference>
<keyword evidence="1" id="KW-0479">Metal-binding</keyword>
<sequence length="813" mass="91078">MSFPFTPIEGGSNVPSESSNPQHEQEELILEETTYDAYVESVLDESTGFFQIARDMFVVNGWDAKAKRSKDTWYHVQQSKIGSEVVIVCTCPTSKPDYTCQHEYLLLEHGSFLFSSEGSPLLDMGEEVILFSRQADLEEDQWLNHFSCPSPNKRGLGGRVVVVYEGSDEGIGHWRCLKDSAACAHIPMCRRQFSQLVGRDLEGHYEEPSETRSNSGYPPFQRVLPLTSAPIHIGLELDSSCPCRTISRYQFRPLDTGTIKTIPSFTSSVEVQTCVCKYRSIGPDCAALGIFNYNNKTLFTQELLDEYTAAFTSSETPFSAWVLVVSRRYSLRNQVFCSAETFRSAWFAYVKLQYLEGDMNCPKCGPSPENTIWDGVTLAFNKKHLLPSLEPPTITQPTSIVRDSTRYLADQQLITDSYSRSLIRKVVLGPPLLMGSGLEDGDSSEEGEDNDTAGSQPTKQTKGGKKNRQLLERLDAIPTTVSRLAGINPPLARLFGVYFGENAVVQRLVPPDVYKRFFVQISSDESILQMVNATALQDLKAFLAAPTKMNATTLVHIPVLHGILAYTFLTTNELEATSDVLSICAWISQRADAILGWLKKDARPIPLLTGNSHEKPWMETGCCYGMPKIRDRPVYPKLKYDTQPDSGGKRGGKCSKFYSQYGERRLTGGIMCVWCTHSVCYGFHCIPKGEGRNDVFSALITRWEKPPKRVIYDFACALGPYCMTREPDFFAETQFLIDDFHAVGHTKCAPAAFLKTYCAVDPRLRYINSSAGECGNSGISRIRKSVSYMSQDRAIVYTKVFLSIWNRQRILSM</sequence>
<dbReference type="PROSITE" id="PS50966">
    <property type="entry name" value="ZF_SWIM"/>
    <property type="match status" value="1"/>
</dbReference>
<keyword evidence="5" id="KW-1185">Reference proteome</keyword>
<feature type="compositionally biased region" description="Polar residues" evidence="2">
    <location>
        <begin position="452"/>
        <end position="461"/>
    </location>
</feature>
<keyword evidence="1" id="KW-0862">Zinc</keyword>
<accession>A0AAW0DY78</accession>
<evidence type="ECO:0000259" key="3">
    <source>
        <dbReference type="PROSITE" id="PS50966"/>
    </source>
</evidence>
<dbReference type="InterPro" id="IPR007527">
    <property type="entry name" value="Znf_SWIM"/>
</dbReference>
<evidence type="ECO:0000256" key="1">
    <source>
        <dbReference type="PROSITE-ProRule" id="PRU00325"/>
    </source>
</evidence>
<evidence type="ECO:0000256" key="2">
    <source>
        <dbReference type="SAM" id="MobiDB-lite"/>
    </source>
</evidence>
<feature type="region of interest" description="Disordered" evidence="2">
    <location>
        <begin position="434"/>
        <end position="469"/>
    </location>
</feature>
<dbReference type="InterPro" id="IPR040648">
    <property type="entry name" value="HMGXB3_CxC4"/>
</dbReference>
<proteinExistence type="predicted"/>
<feature type="domain" description="SWIM-type" evidence="3">
    <location>
        <begin position="74"/>
        <end position="111"/>
    </location>
</feature>
<feature type="region of interest" description="Disordered" evidence="2">
    <location>
        <begin position="1"/>
        <end position="25"/>
    </location>
</feature>
<dbReference type="Pfam" id="PF18717">
    <property type="entry name" value="CxC4"/>
    <property type="match status" value="1"/>
</dbReference>